<proteinExistence type="predicted"/>
<sequence length="59" mass="6822">MSQLCYRWEWLYDPVVVPPSNLKTSGRALPEVSWRYYIWKEVLAISFAATGDSAPMVEL</sequence>
<reference evidence="1 2" key="1">
    <citation type="submission" date="2018-09" db="EMBL/GenBank/DDBJ databases">
        <title>Draft genome sequence of Rhodopseudomonas palustris 2.1.18.</title>
        <authorList>
            <person name="Robertson S.L."/>
            <person name="Meyer T.E."/>
            <person name="Kyndt J.A."/>
        </authorList>
    </citation>
    <scope>NUCLEOTIDE SEQUENCE [LARGE SCALE GENOMIC DNA]</scope>
    <source>
        <strain evidence="1 2">2.1.18</strain>
    </source>
</reference>
<evidence type="ECO:0000313" key="2">
    <source>
        <dbReference type="Proteomes" id="UP000285523"/>
    </source>
</evidence>
<name>A0A418VI79_RHOPL</name>
<comment type="caution">
    <text evidence="1">The sequence shown here is derived from an EMBL/GenBank/DDBJ whole genome shotgun (WGS) entry which is preliminary data.</text>
</comment>
<dbReference type="AlphaFoldDB" id="A0A418VI79"/>
<protein>
    <submittedName>
        <fullName evidence="1">Uncharacterized protein</fullName>
    </submittedName>
</protein>
<gene>
    <name evidence="1" type="ORF">D4Q52_08510</name>
</gene>
<evidence type="ECO:0000313" key="1">
    <source>
        <dbReference type="EMBL" id="RJF75788.1"/>
    </source>
</evidence>
<organism evidence="1 2">
    <name type="scientific">Rhodopseudomonas palustris</name>
    <dbReference type="NCBI Taxonomy" id="1076"/>
    <lineage>
        <taxon>Bacteria</taxon>
        <taxon>Pseudomonadati</taxon>
        <taxon>Pseudomonadota</taxon>
        <taxon>Alphaproteobacteria</taxon>
        <taxon>Hyphomicrobiales</taxon>
        <taxon>Nitrobacteraceae</taxon>
        <taxon>Rhodopseudomonas</taxon>
    </lineage>
</organism>
<accession>A0A418VI79</accession>
<dbReference type="Proteomes" id="UP000285523">
    <property type="component" value="Unassembled WGS sequence"/>
</dbReference>
<dbReference type="EMBL" id="QYYD01000007">
    <property type="protein sequence ID" value="RJF75788.1"/>
    <property type="molecule type" value="Genomic_DNA"/>
</dbReference>